<feature type="transmembrane region" description="Helical" evidence="1">
    <location>
        <begin position="137"/>
        <end position="161"/>
    </location>
</feature>
<dbReference type="Pfam" id="PF12679">
    <property type="entry name" value="ABC2_membrane_2"/>
    <property type="match status" value="2"/>
</dbReference>
<dbReference type="HOGENOM" id="CLU_463547_0_0_2"/>
<feature type="transmembrane region" description="Helical" evidence="1">
    <location>
        <begin position="418"/>
        <end position="441"/>
    </location>
</feature>
<feature type="transmembrane region" description="Helical" evidence="1">
    <location>
        <begin position="168"/>
        <end position="186"/>
    </location>
</feature>
<evidence type="ECO:0000313" key="3">
    <source>
        <dbReference type="Proteomes" id="UP000006469"/>
    </source>
</evidence>
<evidence type="ECO:0000313" key="2">
    <source>
        <dbReference type="EMBL" id="AFK19705.1"/>
    </source>
</evidence>
<protein>
    <recommendedName>
        <fullName evidence="4">ABC transporter permease</fullName>
    </recommendedName>
</protein>
<dbReference type="PANTHER" id="PTHR43471">
    <property type="entry name" value="ABC TRANSPORTER PERMEASE"/>
    <property type="match status" value="1"/>
</dbReference>
<evidence type="ECO:0000256" key="1">
    <source>
        <dbReference type="SAM" id="Phobius"/>
    </source>
</evidence>
<evidence type="ECO:0008006" key="4">
    <source>
        <dbReference type="Google" id="ProtNLM"/>
    </source>
</evidence>
<accession>I3R645</accession>
<dbReference type="Proteomes" id="UP000006469">
    <property type="component" value="Chromosome"/>
</dbReference>
<feature type="transmembrane region" description="Helical" evidence="1">
    <location>
        <begin position="63"/>
        <end position="82"/>
    </location>
</feature>
<dbReference type="EMBL" id="CP001868">
    <property type="protein sequence ID" value="AFK19705.1"/>
    <property type="molecule type" value="Genomic_DNA"/>
</dbReference>
<feature type="transmembrane region" description="Helical" evidence="1">
    <location>
        <begin position="447"/>
        <end position="468"/>
    </location>
</feature>
<name>I3R645_HALMT</name>
<gene>
    <name evidence="2" type="ordered locus">HFX_2013</name>
</gene>
<dbReference type="STRING" id="523841.HFX_2013"/>
<keyword evidence="1" id="KW-1133">Transmembrane helix</keyword>
<dbReference type="GO" id="GO:0140359">
    <property type="term" value="F:ABC-type transporter activity"/>
    <property type="evidence" value="ECO:0007669"/>
    <property type="project" value="InterPro"/>
</dbReference>
<feature type="transmembrane region" description="Helical" evidence="1">
    <location>
        <begin position="253"/>
        <end position="273"/>
    </location>
</feature>
<dbReference type="KEGG" id="hme:HFX_2013"/>
<reference evidence="2 3" key="1">
    <citation type="journal article" date="2012" name="J. Bacteriol.">
        <title>Complete genome sequence of the metabolically versatile halophilic archaeon Haloferax mediterranei, a poly(3-hydroxybutyrate-co-3-hydroxyvalerate) producer.</title>
        <authorList>
            <person name="Han J."/>
            <person name="Zhang F."/>
            <person name="Hou J."/>
            <person name="Liu X."/>
            <person name="Li M."/>
            <person name="Liu H."/>
            <person name="Cai L."/>
            <person name="Zhang B."/>
            <person name="Chen Y."/>
            <person name="Zhou J."/>
            <person name="Hu S."/>
            <person name="Xiang H."/>
        </authorList>
    </citation>
    <scope>NUCLEOTIDE SEQUENCE [LARGE SCALE GENOMIC DNA]</scope>
    <source>
        <strain evidence="3">ATCC 33500 / DSM 1411 / JCM 8866 / NBRC 14739 / NCIMB 2177 / R-4</strain>
    </source>
</reference>
<organism evidence="2 3">
    <name type="scientific">Haloferax mediterranei (strain ATCC 33500 / DSM 1411 / JCM 8866 / NBRC 14739 / NCIMB 2177 / R-4)</name>
    <name type="common">Halobacterium mediterranei</name>
    <dbReference type="NCBI Taxonomy" id="523841"/>
    <lineage>
        <taxon>Archaea</taxon>
        <taxon>Methanobacteriati</taxon>
        <taxon>Methanobacteriota</taxon>
        <taxon>Stenosarchaea group</taxon>
        <taxon>Halobacteria</taxon>
        <taxon>Halobacteriales</taxon>
        <taxon>Haloferacaceae</taxon>
        <taxon>Haloferax</taxon>
    </lineage>
</organism>
<feature type="transmembrane region" description="Helical" evidence="1">
    <location>
        <begin position="480"/>
        <end position="498"/>
    </location>
</feature>
<dbReference type="eggNOG" id="arCOG02438">
    <property type="taxonomic scope" value="Archaea"/>
</dbReference>
<keyword evidence="1" id="KW-0812">Transmembrane</keyword>
<feature type="transmembrane region" description="Helical" evidence="1">
    <location>
        <begin position="560"/>
        <end position="580"/>
    </location>
</feature>
<feature type="transmembrane region" description="Helical" evidence="1">
    <location>
        <begin position="335"/>
        <end position="352"/>
    </location>
</feature>
<keyword evidence="1" id="KW-0472">Membrane</keyword>
<proteinExistence type="predicted"/>
<sequence>MRMKRVLLLARHDFGHALRDRLVWGAVILLGLMYLPSAGSIAASGHRPIAEYTLLIPYELQTYTLVVVAAVGYNSVVGERTAKTMKLIFGLPSTRRDLLLAKVLSRVVISLVATATILVIGNFLLAQGYGRPYLLPYWTIGAWMLLYVVVWTAVTVGYSAAFDSAYRTLLAIAGSFFLFSPDYSVWGSTFRPAFTFIFTGSLSTASYEVLAEMPLWYRVTERFNPLLAFWKAASWSVRVVGPGTPSGDFGETLALNLFGTLVFLGFGAVPLLFGYRRLTRRDLGDDSSSGQTRLRRYVGRVTKPARQLLRPTRWSDSRLWVLLVQDVRQLFRNRLVLGGIAVTALFVLPGISQSIDPSSAFGPREQVADISGAFSFAPLVLGALFGYRAIVGERAEKTLRVVLGNSATRRDVFVAKAVSRLTTAVLVLLPLFVFAELLVLVRFGHSYPVLFLTVVGSVTTLTLLWTTISLGFSAATSSPYRSIAGTATTFLFFLLFWGDVVRPVIGALTGTDTRGLHVGMTTPPAQFINHLSPLRAHTTLGRMLFPLQIPDDPVPGSVPLFVFSAVVVLTATTLPLYLGYRRFERVDL</sequence>
<feature type="transmembrane region" description="Helical" evidence="1">
    <location>
        <begin position="103"/>
        <end position="125"/>
    </location>
</feature>
<feature type="transmembrane region" description="Helical" evidence="1">
    <location>
        <begin position="372"/>
        <end position="390"/>
    </location>
</feature>
<dbReference type="AlphaFoldDB" id="I3R645"/>
<dbReference type="GO" id="GO:0005886">
    <property type="term" value="C:plasma membrane"/>
    <property type="evidence" value="ECO:0007669"/>
    <property type="project" value="UniProtKB-SubCell"/>
</dbReference>
<feature type="transmembrane region" description="Helical" evidence="1">
    <location>
        <begin position="21"/>
        <end position="43"/>
    </location>
</feature>